<comment type="caution">
    <text evidence="1">The sequence shown here is derived from an EMBL/GenBank/DDBJ whole genome shotgun (WGS) entry which is preliminary data.</text>
</comment>
<dbReference type="AlphaFoldDB" id="A0A2A9ESR5"/>
<keyword evidence="2" id="KW-1185">Reference proteome</keyword>
<organism evidence="1 2">
    <name type="scientific">Georgenia soli</name>
    <dbReference type="NCBI Taxonomy" id="638953"/>
    <lineage>
        <taxon>Bacteria</taxon>
        <taxon>Bacillati</taxon>
        <taxon>Actinomycetota</taxon>
        <taxon>Actinomycetes</taxon>
        <taxon>Micrococcales</taxon>
        <taxon>Bogoriellaceae</taxon>
        <taxon>Georgenia</taxon>
    </lineage>
</organism>
<proteinExistence type="predicted"/>
<dbReference type="Proteomes" id="UP000222106">
    <property type="component" value="Unassembled WGS sequence"/>
</dbReference>
<sequence length="190" mass="19953">MPSLVASPDPAVWVHVPATYPDRRGDDPGAWARSVAVDYGPPDDSSREVFERLMADLAEGETGHDGAVYLYLPNDLGRMAKVRLLTGPTAGLADLEAPASPLAPAADVLESAYLGPVTRTLSAGLAHPSSDDLLVTVTYRWDLEGGTSVLLTLSTLDPGQAVGMLEELDEFADNLWLEDSSGGHDATGGP</sequence>
<protein>
    <submittedName>
        <fullName evidence="1">Uncharacterized protein</fullName>
    </submittedName>
</protein>
<reference evidence="1 2" key="1">
    <citation type="submission" date="2017-10" db="EMBL/GenBank/DDBJ databases">
        <title>Sequencing the genomes of 1000 actinobacteria strains.</title>
        <authorList>
            <person name="Klenk H.-P."/>
        </authorList>
    </citation>
    <scope>NUCLEOTIDE SEQUENCE [LARGE SCALE GENOMIC DNA]</scope>
    <source>
        <strain evidence="1 2">DSM 21838</strain>
    </source>
</reference>
<gene>
    <name evidence="1" type="ORF">ATJ97_3833</name>
</gene>
<evidence type="ECO:0000313" key="2">
    <source>
        <dbReference type="Proteomes" id="UP000222106"/>
    </source>
</evidence>
<evidence type="ECO:0000313" key="1">
    <source>
        <dbReference type="EMBL" id="PFG41285.1"/>
    </source>
</evidence>
<accession>A0A2A9ESR5</accession>
<name>A0A2A9ESR5_9MICO</name>
<dbReference type="EMBL" id="PDJI01000004">
    <property type="protein sequence ID" value="PFG41285.1"/>
    <property type="molecule type" value="Genomic_DNA"/>
</dbReference>